<feature type="transmembrane region" description="Helical" evidence="8">
    <location>
        <begin position="34"/>
        <end position="53"/>
    </location>
</feature>
<dbReference type="PANTHER" id="PTHR21508:SF5">
    <property type="entry name" value="MITOGUARDIN"/>
    <property type="match status" value="1"/>
</dbReference>
<dbReference type="Proteomes" id="UP000670152">
    <property type="component" value="Unassembled WGS sequence"/>
</dbReference>
<sequence>MTMSLFNVRQFFGTLYQRYMFSLPAIHLSRTQKIFIICFTSGSILLGGLAQFLKRRRRHPIPPSKRHYRDYKTRLGNIKNANFDVLSQASWARRSEASTRSHISDRASLISSVPGGPDNNEKLTPQQYGVLEKSVIACARNDGKGIYSSGWLETGLEFLRQKRYKLMPFSLTGLEALEKALYCWEDALTAFSSTLGNDTLALPSKADAAFTHDVQELLDMGYQIQNHAELLFLDQHSVLFRNDSEESLDKPSNFGARLFGFRDKADAASSPESFESARDGVADLREFEEFSELFPHFEKQKLYHAALKQYEDKGIPCRRLHTELVKCGSDVEYLAKVYCLRQAYTKLFNLPTATAYIVDAGRQVISDLIMYADRDPKDYLMYYERMMEFLQEPRNHSIMEEELTARGVKCMNFYDVLIDFILLDAFEDVEKPPSSVRAIIQNRWVSASFRETAIGTTLWSVLAGKRKMLKYDQGFLAHFYSISEQISPMFIWGFLGSEESLRSTCQYFKEQVIEFLIDIFNFFKVRYTTVDDLAVDILREMKLRVDNINQRLSLEGC</sequence>
<feature type="non-terminal residue" evidence="9">
    <location>
        <position position="557"/>
    </location>
</feature>
<dbReference type="Pfam" id="PF10265">
    <property type="entry name" value="Miga"/>
    <property type="match status" value="1"/>
</dbReference>
<dbReference type="AlphaFoldDB" id="A0A836FF00"/>
<evidence type="ECO:0000256" key="2">
    <source>
        <dbReference type="ARBA" id="ARBA00008969"/>
    </source>
</evidence>
<evidence type="ECO:0000256" key="3">
    <source>
        <dbReference type="ARBA" id="ARBA00022692"/>
    </source>
</evidence>
<dbReference type="GO" id="GO:0005741">
    <property type="term" value="C:mitochondrial outer membrane"/>
    <property type="evidence" value="ECO:0007669"/>
    <property type="project" value="UniProtKB-SubCell"/>
</dbReference>
<protein>
    <submittedName>
        <fullName evidence="9">MIGA2 protein</fullName>
    </submittedName>
</protein>
<keyword evidence="7 8" id="KW-0472">Membrane</keyword>
<dbReference type="PANTHER" id="PTHR21508">
    <property type="entry name" value="MITOGUARDIN"/>
    <property type="match status" value="1"/>
</dbReference>
<evidence type="ECO:0000256" key="8">
    <source>
        <dbReference type="SAM" id="Phobius"/>
    </source>
</evidence>
<comment type="subcellular location">
    <subcellularLocation>
        <location evidence="1">Mitochondrion outer membrane</location>
    </subcellularLocation>
</comment>
<evidence type="ECO:0000313" key="10">
    <source>
        <dbReference type="Proteomes" id="UP000670152"/>
    </source>
</evidence>
<accession>A0A836FF00</accession>
<reference evidence="9 10" key="1">
    <citation type="submission" date="2020-02" db="EMBL/GenBank/DDBJ databases">
        <title>Relaxed selection underlies rapid genomic changes in the transitions from sociality to social parasitism in ants.</title>
        <authorList>
            <person name="Bi X."/>
        </authorList>
    </citation>
    <scope>NUCLEOTIDE SEQUENCE [LARGE SCALE GENOMIC DNA]</scope>
    <source>
        <strain evidence="9">BGI-DK2014b</strain>
        <tissue evidence="9">Whole body</tissue>
    </source>
</reference>
<dbReference type="GO" id="GO:0008053">
    <property type="term" value="P:mitochondrial fusion"/>
    <property type="evidence" value="ECO:0007669"/>
    <property type="project" value="InterPro"/>
</dbReference>
<keyword evidence="5 8" id="KW-1133">Transmembrane helix</keyword>
<evidence type="ECO:0000256" key="5">
    <source>
        <dbReference type="ARBA" id="ARBA00022989"/>
    </source>
</evidence>
<evidence type="ECO:0000256" key="4">
    <source>
        <dbReference type="ARBA" id="ARBA00022787"/>
    </source>
</evidence>
<comment type="similarity">
    <text evidence="2">Belongs to the mitoguardin family.</text>
</comment>
<evidence type="ECO:0000256" key="7">
    <source>
        <dbReference type="ARBA" id="ARBA00023136"/>
    </source>
</evidence>
<keyword evidence="3 8" id="KW-0812">Transmembrane</keyword>
<keyword evidence="10" id="KW-1185">Reference proteome</keyword>
<comment type="caution">
    <text evidence="9">The sequence shown here is derived from an EMBL/GenBank/DDBJ whole genome shotgun (WGS) entry which is preliminary data.</text>
</comment>
<gene>
    <name evidence="9" type="primary">Miga2</name>
    <name evidence="9" type="ORF">G6Z77_0003460</name>
</gene>
<dbReference type="OrthoDB" id="8880065at2759"/>
<keyword evidence="6" id="KW-0496">Mitochondrion</keyword>
<evidence type="ECO:0000313" key="9">
    <source>
        <dbReference type="EMBL" id="KAG5325911.1"/>
    </source>
</evidence>
<keyword evidence="4" id="KW-1000">Mitochondrion outer membrane</keyword>
<feature type="non-terminal residue" evidence="9">
    <location>
        <position position="1"/>
    </location>
</feature>
<proteinExistence type="inferred from homology"/>
<name>A0A836FF00_9HYME</name>
<organism evidence="9 10">
    <name type="scientific">Acromyrmex heyeri</name>
    <dbReference type="NCBI Taxonomy" id="230685"/>
    <lineage>
        <taxon>Eukaryota</taxon>
        <taxon>Metazoa</taxon>
        <taxon>Ecdysozoa</taxon>
        <taxon>Arthropoda</taxon>
        <taxon>Hexapoda</taxon>
        <taxon>Insecta</taxon>
        <taxon>Pterygota</taxon>
        <taxon>Neoptera</taxon>
        <taxon>Endopterygota</taxon>
        <taxon>Hymenoptera</taxon>
        <taxon>Apocrita</taxon>
        <taxon>Aculeata</taxon>
        <taxon>Formicoidea</taxon>
        <taxon>Formicidae</taxon>
        <taxon>Myrmicinae</taxon>
        <taxon>Acromyrmex</taxon>
    </lineage>
</organism>
<dbReference type="InterPro" id="IPR019392">
    <property type="entry name" value="Miga"/>
</dbReference>
<evidence type="ECO:0000256" key="6">
    <source>
        <dbReference type="ARBA" id="ARBA00023128"/>
    </source>
</evidence>
<dbReference type="EMBL" id="JAANIB010007439">
    <property type="protein sequence ID" value="KAG5325911.1"/>
    <property type="molecule type" value="Genomic_DNA"/>
</dbReference>
<evidence type="ECO:0000256" key="1">
    <source>
        <dbReference type="ARBA" id="ARBA00004294"/>
    </source>
</evidence>